<feature type="signal peptide" evidence="2">
    <location>
        <begin position="1"/>
        <end position="30"/>
    </location>
</feature>
<reference evidence="4" key="1">
    <citation type="journal article" date="2012" name="Nat. Genet.">
        <title>Lifestyle transitions in plant pathogenic Colletotrichum fungi deciphered by genome and transcriptome analyses.</title>
        <authorList>
            <person name="O'Connell R.J."/>
            <person name="Thon M.R."/>
            <person name="Hacquard S."/>
            <person name="Amyotte S.G."/>
            <person name="Kleemann J."/>
            <person name="Torres M.F."/>
            <person name="Damm U."/>
            <person name="Buiate E.A."/>
            <person name="Epstein L."/>
            <person name="Alkan N."/>
            <person name="Altmueller J."/>
            <person name="Alvarado-Balderrama L."/>
            <person name="Bauser C.A."/>
            <person name="Becker C."/>
            <person name="Birren B.W."/>
            <person name="Chen Z."/>
            <person name="Choi J."/>
            <person name="Crouch J.A."/>
            <person name="Duvick J.P."/>
            <person name="Farman M.A."/>
            <person name="Gan P."/>
            <person name="Heiman D."/>
            <person name="Henrissat B."/>
            <person name="Howard R.J."/>
            <person name="Kabbage M."/>
            <person name="Koch C."/>
            <person name="Kracher B."/>
            <person name="Kubo Y."/>
            <person name="Law A.D."/>
            <person name="Lebrun M.-H."/>
            <person name="Lee Y.-H."/>
            <person name="Miyara I."/>
            <person name="Moore N."/>
            <person name="Neumann U."/>
            <person name="Nordstroem K."/>
            <person name="Panaccione D.G."/>
            <person name="Panstruga R."/>
            <person name="Place M."/>
            <person name="Proctor R.H."/>
            <person name="Prusky D."/>
            <person name="Rech G."/>
            <person name="Reinhardt R."/>
            <person name="Rollins J.A."/>
            <person name="Rounsley S."/>
            <person name="Schardl C.L."/>
            <person name="Schwartz D.C."/>
            <person name="Shenoy N."/>
            <person name="Shirasu K."/>
            <person name="Sikhakolli U.R."/>
            <person name="Stueber K."/>
            <person name="Sukno S.A."/>
            <person name="Sweigard J.A."/>
            <person name="Takano Y."/>
            <person name="Takahara H."/>
            <person name="Trail F."/>
            <person name="van der Does H.C."/>
            <person name="Voll L.M."/>
            <person name="Will I."/>
            <person name="Young S."/>
            <person name="Zeng Q."/>
            <person name="Zhang J."/>
            <person name="Zhou S."/>
            <person name="Dickman M.B."/>
            <person name="Schulze-Lefert P."/>
            <person name="Ver Loren van Themaat E."/>
            <person name="Ma L.-J."/>
            <person name="Vaillancourt L.J."/>
        </authorList>
    </citation>
    <scope>NUCLEOTIDE SEQUENCE [LARGE SCALE GENOMIC DNA]</scope>
    <source>
        <strain evidence="4">IMI 349063</strain>
    </source>
</reference>
<evidence type="ECO:0000256" key="2">
    <source>
        <dbReference type="SAM" id="SignalP"/>
    </source>
</evidence>
<keyword evidence="2" id="KW-0732">Signal</keyword>
<accession>H1VBA7</accession>
<gene>
    <name evidence="3" type="ORF">CH063_08826</name>
</gene>
<dbReference type="EMBL" id="CACQ02002492">
    <property type="protein sequence ID" value="CCF37510.1"/>
    <property type="molecule type" value="Genomic_DNA"/>
</dbReference>
<evidence type="ECO:0000256" key="1">
    <source>
        <dbReference type="SAM" id="MobiDB-lite"/>
    </source>
</evidence>
<dbReference type="HOGENOM" id="CLU_1602590_0_0_1"/>
<dbReference type="Proteomes" id="UP000007174">
    <property type="component" value="Unassembled WGS sequence"/>
</dbReference>
<organism evidence="3 4">
    <name type="scientific">Colletotrichum higginsianum (strain IMI 349063)</name>
    <name type="common">Crucifer anthracnose fungus</name>
    <dbReference type="NCBI Taxonomy" id="759273"/>
    <lineage>
        <taxon>Eukaryota</taxon>
        <taxon>Fungi</taxon>
        <taxon>Dikarya</taxon>
        <taxon>Ascomycota</taxon>
        <taxon>Pezizomycotina</taxon>
        <taxon>Sordariomycetes</taxon>
        <taxon>Hypocreomycetidae</taxon>
        <taxon>Glomerellales</taxon>
        <taxon>Glomerellaceae</taxon>
        <taxon>Colletotrichum</taxon>
        <taxon>Colletotrichum destructivum species complex</taxon>
    </lineage>
</organism>
<sequence length="166" mass="18344">MVPGPWSPQNWTRRFLGGLRLLWRVGVAAGKRTRTTSTSLQGHTIPYWPVPQGDPTMSDPGFPFPLVSNSLTLSLSLSPSLLSSSFLFWCVARRSINSVSSRPGWRRSETDNAWVARMDVGGSEGGGRPPKTRPFEPHLERKPAVTVLISRFPYSQMDFGGWGVSS</sequence>
<feature type="chain" id="PRO_5003555771" evidence="2">
    <location>
        <begin position="31"/>
        <end position="166"/>
    </location>
</feature>
<evidence type="ECO:0000313" key="3">
    <source>
        <dbReference type="EMBL" id="CCF37510.1"/>
    </source>
</evidence>
<name>H1VBA7_COLHI</name>
<proteinExistence type="predicted"/>
<dbReference type="AlphaFoldDB" id="H1VBA7"/>
<protein>
    <submittedName>
        <fullName evidence="3">Uncharacterized protein</fullName>
    </submittedName>
</protein>
<feature type="region of interest" description="Disordered" evidence="1">
    <location>
        <begin position="118"/>
        <end position="137"/>
    </location>
</feature>
<evidence type="ECO:0000313" key="4">
    <source>
        <dbReference type="Proteomes" id="UP000007174"/>
    </source>
</evidence>